<gene>
    <name evidence="2" type="ORF">Cni_G24866</name>
</gene>
<keyword evidence="3" id="KW-1185">Reference proteome</keyword>
<name>A0AAQ3KWM8_9LILI</name>
<feature type="region of interest" description="Disordered" evidence="1">
    <location>
        <begin position="185"/>
        <end position="220"/>
    </location>
</feature>
<evidence type="ECO:0000313" key="3">
    <source>
        <dbReference type="Proteomes" id="UP001327560"/>
    </source>
</evidence>
<proteinExistence type="predicted"/>
<sequence length="220" mass="24287">MNPTKERDRTQLLARSRLRVSLLNVDPFLLRMIGGSGASLRRRRTTKEEDGVEEVNSDCSCESKTATTTERLQRSSPAILRLLQSLGRSNSGSVDDEREHVVFINPFNRAVIVQTSIDANQSHAQAETNGRGGVGVAFRDYFLLLQQLAENDLSRYSTLPVRKEAVEVMPIVKVESSRFQLLVDETKVPNADGNGDSNRAEEGDSGNGGVMPIREDALTK</sequence>
<evidence type="ECO:0000256" key="1">
    <source>
        <dbReference type="SAM" id="MobiDB-lite"/>
    </source>
</evidence>
<evidence type="ECO:0000313" key="2">
    <source>
        <dbReference type="EMBL" id="WOL16084.1"/>
    </source>
</evidence>
<reference evidence="2 3" key="1">
    <citation type="submission" date="2023-10" db="EMBL/GenBank/DDBJ databases">
        <title>Chromosome-scale genome assembly provides insights into flower coloration mechanisms of Canna indica.</title>
        <authorList>
            <person name="Li C."/>
        </authorList>
    </citation>
    <scope>NUCLEOTIDE SEQUENCE [LARGE SCALE GENOMIC DNA]</scope>
    <source>
        <tissue evidence="2">Flower</tissue>
    </source>
</reference>
<dbReference type="Proteomes" id="UP001327560">
    <property type="component" value="Chromosome 8"/>
</dbReference>
<dbReference type="AlphaFoldDB" id="A0AAQ3KWM8"/>
<organism evidence="2 3">
    <name type="scientific">Canna indica</name>
    <name type="common">Indian-shot</name>
    <dbReference type="NCBI Taxonomy" id="4628"/>
    <lineage>
        <taxon>Eukaryota</taxon>
        <taxon>Viridiplantae</taxon>
        <taxon>Streptophyta</taxon>
        <taxon>Embryophyta</taxon>
        <taxon>Tracheophyta</taxon>
        <taxon>Spermatophyta</taxon>
        <taxon>Magnoliopsida</taxon>
        <taxon>Liliopsida</taxon>
        <taxon>Zingiberales</taxon>
        <taxon>Cannaceae</taxon>
        <taxon>Canna</taxon>
    </lineage>
</organism>
<dbReference type="EMBL" id="CP136897">
    <property type="protein sequence ID" value="WOL16084.1"/>
    <property type="molecule type" value="Genomic_DNA"/>
</dbReference>
<accession>A0AAQ3KWM8</accession>
<protein>
    <submittedName>
        <fullName evidence="2">Uncharacterized protein</fullName>
    </submittedName>
</protein>